<name>A0A6A6SAN4_9PLEO</name>
<dbReference type="EMBL" id="MU006779">
    <property type="protein sequence ID" value="KAF2644312.1"/>
    <property type="molecule type" value="Genomic_DNA"/>
</dbReference>
<organism evidence="2 3">
    <name type="scientific">Massarina eburnea CBS 473.64</name>
    <dbReference type="NCBI Taxonomy" id="1395130"/>
    <lineage>
        <taxon>Eukaryota</taxon>
        <taxon>Fungi</taxon>
        <taxon>Dikarya</taxon>
        <taxon>Ascomycota</taxon>
        <taxon>Pezizomycotina</taxon>
        <taxon>Dothideomycetes</taxon>
        <taxon>Pleosporomycetidae</taxon>
        <taxon>Pleosporales</taxon>
        <taxon>Massarineae</taxon>
        <taxon>Massarinaceae</taxon>
        <taxon>Massarina</taxon>
    </lineage>
</organism>
<accession>A0A6A6SAN4</accession>
<keyword evidence="3" id="KW-1185">Reference proteome</keyword>
<gene>
    <name evidence="2" type="ORF">P280DRAFT_515266</name>
</gene>
<protein>
    <submittedName>
        <fullName evidence="2">Uncharacterized protein</fullName>
    </submittedName>
</protein>
<feature type="compositionally biased region" description="Basic and acidic residues" evidence="1">
    <location>
        <begin position="191"/>
        <end position="212"/>
    </location>
</feature>
<evidence type="ECO:0000256" key="1">
    <source>
        <dbReference type="SAM" id="MobiDB-lite"/>
    </source>
</evidence>
<feature type="region of interest" description="Disordered" evidence="1">
    <location>
        <begin position="73"/>
        <end position="96"/>
    </location>
</feature>
<dbReference type="OrthoDB" id="3782360at2759"/>
<evidence type="ECO:0000313" key="3">
    <source>
        <dbReference type="Proteomes" id="UP000799753"/>
    </source>
</evidence>
<evidence type="ECO:0000313" key="2">
    <source>
        <dbReference type="EMBL" id="KAF2644312.1"/>
    </source>
</evidence>
<feature type="compositionally biased region" description="Polar residues" evidence="1">
    <location>
        <begin position="86"/>
        <end position="96"/>
    </location>
</feature>
<reference evidence="2" key="1">
    <citation type="journal article" date="2020" name="Stud. Mycol.">
        <title>101 Dothideomycetes genomes: a test case for predicting lifestyles and emergence of pathogens.</title>
        <authorList>
            <person name="Haridas S."/>
            <person name="Albert R."/>
            <person name="Binder M."/>
            <person name="Bloem J."/>
            <person name="Labutti K."/>
            <person name="Salamov A."/>
            <person name="Andreopoulos B."/>
            <person name="Baker S."/>
            <person name="Barry K."/>
            <person name="Bills G."/>
            <person name="Bluhm B."/>
            <person name="Cannon C."/>
            <person name="Castanera R."/>
            <person name="Culley D."/>
            <person name="Daum C."/>
            <person name="Ezra D."/>
            <person name="Gonzalez J."/>
            <person name="Henrissat B."/>
            <person name="Kuo A."/>
            <person name="Liang C."/>
            <person name="Lipzen A."/>
            <person name="Lutzoni F."/>
            <person name="Magnuson J."/>
            <person name="Mondo S."/>
            <person name="Nolan M."/>
            <person name="Ohm R."/>
            <person name="Pangilinan J."/>
            <person name="Park H.-J."/>
            <person name="Ramirez L."/>
            <person name="Alfaro M."/>
            <person name="Sun H."/>
            <person name="Tritt A."/>
            <person name="Yoshinaga Y."/>
            <person name="Zwiers L.-H."/>
            <person name="Turgeon B."/>
            <person name="Goodwin S."/>
            <person name="Spatafora J."/>
            <person name="Crous P."/>
            <person name="Grigoriev I."/>
        </authorList>
    </citation>
    <scope>NUCLEOTIDE SEQUENCE</scope>
    <source>
        <strain evidence="2">CBS 473.64</strain>
    </source>
</reference>
<proteinExistence type="predicted"/>
<feature type="compositionally biased region" description="Low complexity" evidence="1">
    <location>
        <begin position="168"/>
        <end position="187"/>
    </location>
</feature>
<dbReference type="Proteomes" id="UP000799753">
    <property type="component" value="Unassembled WGS sequence"/>
</dbReference>
<dbReference type="AlphaFoldDB" id="A0A6A6SAN4"/>
<sequence>MSSTHVTDLLSAMNAMRTDLNDYRQLMEERFDAIEQRVNIIQENVSRLIIASSFDDPHRPPMPPPPVYDYPPSAGHDAATSFGHLDSQSANPSMTELSASFRSMEIHRMPQQVHTRTTRPDYPQPPLSAGLPPQPHADLRSSPSTGLVSPHPYIGQQGPQSAAPPSIASFGAPANAARSANLAAPSSIRHPFHDASRVPRGSRHSEKHKEQSAIKNSPNQQDLPFTLEQMAFHMQKGTFAGVSCELCRKQPHGHVSCFRARHWDWCKVHKCPMDKGRESCGQYRNGCRRVFWEETENWEELVRFSKEAGLGKFGVQDLDTVLFPVQQ</sequence>
<feature type="region of interest" description="Disordered" evidence="1">
    <location>
        <begin position="110"/>
        <end position="221"/>
    </location>
</feature>